<dbReference type="InterPro" id="IPR035901">
    <property type="entry name" value="GIY-YIG_endonuc_sf"/>
</dbReference>
<dbReference type="Gene3D" id="3.40.1440.10">
    <property type="entry name" value="GIY-YIG endonuclease"/>
    <property type="match status" value="1"/>
</dbReference>
<reference evidence="2" key="1">
    <citation type="journal article" date="2020" name="mSystems">
        <title>Genome- and Community-Level Interaction Insights into Carbon Utilization and Element Cycling Functions of Hydrothermarchaeota in Hydrothermal Sediment.</title>
        <authorList>
            <person name="Zhou Z."/>
            <person name="Liu Y."/>
            <person name="Xu W."/>
            <person name="Pan J."/>
            <person name="Luo Z.H."/>
            <person name="Li M."/>
        </authorList>
    </citation>
    <scope>NUCLEOTIDE SEQUENCE [LARGE SCALE GENOMIC DNA]</scope>
    <source>
        <strain evidence="2">HyVt-577</strain>
    </source>
</reference>
<dbReference type="AlphaFoldDB" id="A0A7V4WUH9"/>
<gene>
    <name evidence="2" type="ORF">ENK44_06630</name>
</gene>
<feature type="domain" description="GIY-YIG" evidence="1">
    <location>
        <begin position="1"/>
        <end position="58"/>
    </location>
</feature>
<dbReference type="InterPro" id="IPR000305">
    <property type="entry name" value="GIY-YIG_endonuc"/>
</dbReference>
<protein>
    <submittedName>
        <fullName evidence="2">GIY-YIG nuclease family protein</fullName>
    </submittedName>
</protein>
<evidence type="ECO:0000259" key="1">
    <source>
        <dbReference type="PROSITE" id="PS50164"/>
    </source>
</evidence>
<dbReference type="Pfam" id="PF01541">
    <property type="entry name" value="GIY-YIG"/>
    <property type="match status" value="1"/>
</dbReference>
<dbReference type="EMBL" id="DRQG01000062">
    <property type="protein sequence ID" value="HGY55354.1"/>
    <property type="molecule type" value="Genomic_DNA"/>
</dbReference>
<dbReference type="SUPFAM" id="SSF82771">
    <property type="entry name" value="GIY-YIG endonuclease"/>
    <property type="match status" value="1"/>
</dbReference>
<proteinExistence type="predicted"/>
<feature type="non-terminal residue" evidence="2">
    <location>
        <position position="1"/>
    </location>
</feature>
<name>A0A7V4WUH9_CALAY</name>
<comment type="caution">
    <text evidence="2">The sequence shown here is derived from an EMBL/GenBank/DDBJ whole genome shotgun (WGS) entry which is preliminary data.</text>
</comment>
<dbReference type="PROSITE" id="PS50164">
    <property type="entry name" value="GIY_YIG"/>
    <property type="match status" value="1"/>
</dbReference>
<accession>A0A7V4WUH9</accession>
<organism evidence="2">
    <name type="scientific">Caldithrix abyssi</name>
    <dbReference type="NCBI Taxonomy" id="187145"/>
    <lineage>
        <taxon>Bacteria</taxon>
        <taxon>Pseudomonadati</taxon>
        <taxon>Calditrichota</taxon>
        <taxon>Calditrichia</taxon>
        <taxon>Calditrichales</taxon>
        <taxon>Calditrichaceae</taxon>
        <taxon>Caldithrix</taxon>
    </lineage>
</organism>
<dbReference type="Proteomes" id="UP000885779">
    <property type="component" value="Unassembled WGS sequence"/>
</dbReference>
<evidence type="ECO:0000313" key="2">
    <source>
        <dbReference type="EMBL" id="HGY55354.1"/>
    </source>
</evidence>
<sequence length="62" mass="7368">GSIADLERRLAEHNKGLVKSTRKRRPMKLVYREVFEDRSSALKRERFLKTGKGREYLRTLGY</sequence>